<dbReference type="InterPro" id="IPR039737">
    <property type="entry name" value="INPP5A"/>
</dbReference>
<name>A0A226CXB2_FOLCA</name>
<dbReference type="GO" id="GO:0004445">
    <property type="term" value="F:inositol-polyphosphate 5-phosphatase activity"/>
    <property type="evidence" value="ECO:0007669"/>
    <property type="project" value="UniProtKB-EC"/>
</dbReference>
<feature type="compositionally biased region" description="Basic and acidic residues" evidence="4">
    <location>
        <begin position="568"/>
        <end position="585"/>
    </location>
</feature>
<dbReference type="AlphaFoldDB" id="A0A226CXB2"/>
<dbReference type="PANTHER" id="PTHR12997">
    <property type="entry name" value="TYPE I INOSITOL-1,4,5-TRISPHOSPHATE 5-PHOSPHATASE"/>
    <property type="match status" value="1"/>
</dbReference>
<evidence type="ECO:0000259" key="5">
    <source>
        <dbReference type="SMART" id="SM00128"/>
    </source>
</evidence>
<reference evidence="6 7" key="1">
    <citation type="submission" date="2015-12" db="EMBL/GenBank/DDBJ databases">
        <title>The genome of Folsomia candida.</title>
        <authorList>
            <person name="Faddeeva A."/>
            <person name="Derks M.F."/>
            <person name="Anvar Y."/>
            <person name="Smit S."/>
            <person name="Van Straalen N."/>
            <person name="Roelofs D."/>
        </authorList>
    </citation>
    <scope>NUCLEOTIDE SEQUENCE [LARGE SCALE GENOMIC DNA]</scope>
    <source>
        <strain evidence="6 7">VU population</strain>
        <tissue evidence="6">Whole body</tissue>
    </source>
</reference>
<dbReference type="InterPro" id="IPR036691">
    <property type="entry name" value="Endo/exonu/phosph_ase_sf"/>
</dbReference>
<keyword evidence="7" id="KW-1185">Reference proteome</keyword>
<feature type="domain" description="Inositol polyphosphate-related phosphatase" evidence="5">
    <location>
        <begin position="1"/>
        <end position="377"/>
    </location>
</feature>
<comment type="caution">
    <text evidence="6">The sequence shown here is derived from an EMBL/GenBank/DDBJ whole genome shotgun (WGS) entry which is preliminary data.</text>
</comment>
<dbReference type="InterPro" id="IPR000300">
    <property type="entry name" value="IPPc"/>
</dbReference>
<comment type="similarity">
    <text evidence="3">Belongs to the inositol 1,4,5-trisphosphate 5-phosphatase type I family.</text>
</comment>
<protein>
    <recommendedName>
        <fullName evidence="1">inositol-polyphosphate 5-phosphatase</fullName>
        <ecNumber evidence="1">3.1.3.56</ecNumber>
    </recommendedName>
</protein>
<dbReference type="OrthoDB" id="5780965at2759"/>
<dbReference type="SUPFAM" id="SSF56219">
    <property type="entry name" value="DNase I-like"/>
    <property type="match status" value="1"/>
</dbReference>
<organism evidence="6 7">
    <name type="scientific">Folsomia candida</name>
    <name type="common">Springtail</name>
    <dbReference type="NCBI Taxonomy" id="158441"/>
    <lineage>
        <taxon>Eukaryota</taxon>
        <taxon>Metazoa</taxon>
        <taxon>Ecdysozoa</taxon>
        <taxon>Arthropoda</taxon>
        <taxon>Hexapoda</taxon>
        <taxon>Collembola</taxon>
        <taxon>Entomobryomorpha</taxon>
        <taxon>Isotomoidea</taxon>
        <taxon>Isotomidae</taxon>
        <taxon>Proisotominae</taxon>
        <taxon>Folsomia</taxon>
    </lineage>
</organism>
<feature type="region of interest" description="Disordered" evidence="4">
    <location>
        <begin position="433"/>
        <end position="465"/>
    </location>
</feature>
<dbReference type="PANTHER" id="PTHR12997:SF2">
    <property type="entry name" value="INOSITOL POLYPHOSPHATE-5-PHOSPHATASE A"/>
    <property type="match status" value="1"/>
</dbReference>
<feature type="region of interest" description="Disordered" evidence="4">
    <location>
        <begin position="483"/>
        <end position="547"/>
    </location>
</feature>
<evidence type="ECO:0000313" key="6">
    <source>
        <dbReference type="EMBL" id="OXA37051.1"/>
    </source>
</evidence>
<dbReference type="Gene3D" id="3.60.10.10">
    <property type="entry name" value="Endonuclease/exonuclease/phosphatase"/>
    <property type="match status" value="1"/>
</dbReference>
<dbReference type="Pfam" id="PF22669">
    <property type="entry name" value="Exo_endo_phos2"/>
    <property type="match status" value="1"/>
</dbReference>
<proteinExistence type="inferred from homology"/>
<evidence type="ECO:0000256" key="4">
    <source>
        <dbReference type="SAM" id="MobiDB-lite"/>
    </source>
</evidence>
<gene>
    <name evidence="6" type="ORF">Fcan01_28214</name>
</gene>
<dbReference type="GO" id="GO:0046856">
    <property type="term" value="P:phosphatidylinositol dephosphorylation"/>
    <property type="evidence" value="ECO:0007669"/>
    <property type="project" value="InterPro"/>
</dbReference>
<dbReference type="SMART" id="SM00128">
    <property type="entry name" value="IPPc"/>
    <property type="match status" value="1"/>
</dbReference>
<accession>A0A226CXB2</accession>
<evidence type="ECO:0000256" key="3">
    <source>
        <dbReference type="ARBA" id="ARBA00023599"/>
    </source>
</evidence>
<keyword evidence="2" id="KW-0378">Hydrolase</keyword>
<dbReference type="EC" id="3.1.3.56" evidence="1"/>
<feature type="compositionally biased region" description="Basic residues" evidence="4">
    <location>
        <begin position="451"/>
        <end position="465"/>
    </location>
</feature>
<dbReference type="STRING" id="158441.A0A226CXB2"/>
<evidence type="ECO:0000256" key="1">
    <source>
        <dbReference type="ARBA" id="ARBA00012997"/>
    </source>
</evidence>
<sequence length="636" mass="72751">MVRMFLVTANVGSVFENLEKGLEIWMDEFTSVIRSRDPEFVAIHFQETGGKNYENGSDCIDIFFGRLVERMGQLNFRRGEGFVDSRSDLEHQFTALSNVYFVHERVHPHAVAIWDFQAKCFQDVQSHPPKIYTGGELDHVYKKEKEKFPQNFYPNCKWSRKGFLRTRWRISGKIVDFVNIHLFHDSDNVVAASTFPSEFAESRQRTLNYTLNRLQNNPREIFPLFIFGDFNFRLNTQGVLSHLERELVGGENSNGVSHGVTISTKKFNLPELERRFLHSFHWLKQFDFEGQHLHEILDELNFDFHPTYPFEEDENEPEKFMRTRCPAWCDRILFTHPTKDIISQESLIEYNVLGSKTCMGDHKPVYLTFTLLKSSPQSQPQPPPCPSWEDSSSSSINKLPFLGQSATLVILPDQQGLCLSSYRMTLTPMEKGTGCPVTTGRRSRGGGGCMSKRHHHHHHHPHPPQRRCLANLFGLRNLRFPGKKQSVSSDSVSINPPSSQISSDENESTMSTTTESPAGSRSNTIIKKADEKTESNNFSTTEKTGDVNSEKRKFPIFSFFYKNNESSKLESENKKIGPSESEAKSNKNNGIEDIVEPFLKNENDKNILQSANNPPLPNHNRIILPSSLAKRTISKP</sequence>
<evidence type="ECO:0000313" key="7">
    <source>
        <dbReference type="Proteomes" id="UP000198287"/>
    </source>
</evidence>
<feature type="region of interest" description="Disordered" evidence="4">
    <location>
        <begin position="568"/>
        <end position="636"/>
    </location>
</feature>
<feature type="compositionally biased region" description="Low complexity" evidence="4">
    <location>
        <begin position="486"/>
        <end position="516"/>
    </location>
</feature>
<dbReference type="Proteomes" id="UP000198287">
    <property type="component" value="Unassembled WGS sequence"/>
</dbReference>
<dbReference type="EMBL" id="LNIX01000066">
    <property type="protein sequence ID" value="OXA37051.1"/>
    <property type="molecule type" value="Genomic_DNA"/>
</dbReference>
<evidence type="ECO:0000256" key="2">
    <source>
        <dbReference type="ARBA" id="ARBA00022801"/>
    </source>
</evidence>